<accession>A0ABR9DEA2</accession>
<evidence type="ECO:0000256" key="1">
    <source>
        <dbReference type="SAM" id="MobiDB-lite"/>
    </source>
</evidence>
<reference evidence="3 4" key="1">
    <citation type="submission" date="2020-09" db="EMBL/GenBank/DDBJ databases">
        <title>Methylomonas albis sp. nov. and Methylomonas fluvii sp. nov.: Two cold-adapted methanotrophs from the River Elbe and an amended description of Methylovulum psychrotolerans strain Eb1.</title>
        <authorList>
            <person name="Bussmann I.K."/>
            <person name="Klings K.-W."/>
            <person name="Warnstedt J."/>
            <person name="Hoppert M."/>
            <person name="Saborowski A."/>
            <person name="Horn F."/>
            <person name="Liebner S."/>
        </authorList>
    </citation>
    <scope>NUCLEOTIDE SEQUENCE [LARGE SCALE GENOMIC DNA]</scope>
    <source>
        <strain evidence="3 4">EbB</strain>
    </source>
</reference>
<dbReference type="Pfam" id="PF09723">
    <property type="entry name" value="Zn_ribbon_8"/>
    <property type="match status" value="1"/>
</dbReference>
<dbReference type="EMBL" id="JACXST010000002">
    <property type="protein sequence ID" value="MBD9361428.1"/>
    <property type="molecule type" value="Genomic_DNA"/>
</dbReference>
<keyword evidence="4" id="KW-1185">Reference proteome</keyword>
<dbReference type="SMART" id="SM00834">
    <property type="entry name" value="CxxC_CXXC_SSSS"/>
    <property type="match status" value="1"/>
</dbReference>
<evidence type="ECO:0000313" key="3">
    <source>
        <dbReference type="EMBL" id="MBD9361428.1"/>
    </source>
</evidence>
<name>A0ABR9DEA2_9GAMM</name>
<gene>
    <name evidence="3" type="ORF">EBB_13005</name>
</gene>
<dbReference type="NCBIfam" id="TIGR02605">
    <property type="entry name" value="CxxC_CxxC_SSSS"/>
    <property type="match status" value="1"/>
</dbReference>
<dbReference type="InterPro" id="IPR013429">
    <property type="entry name" value="Regulatory_FmdB_Zinc_ribbon"/>
</dbReference>
<organism evidence="3 4">
    <name type="scientific">Methylomonas fluvii</name>
    <dbReference type="NCBI Taxonomy" id="1854564"/>
    <lineage>
        <taxon>Bacteria</taxon>
        <taxon>Pseudomonadati</taxon>
        <taxon>Pseudomonadota</taxon>
        <taxon>Gammaproteobacteria</taxon>
        <taxon>Methylococcales</taxon>
        <taxon>Methylococcaceae</taxon>
        <taxon>Methylomonas</taxon>
    </lineage>
</organism>
<feature type="region of interest" description="Disordered" evidence="1">
    <location>
        <begin position="55"/>
        <end position="118"/>
    </location>
</feature>
<evidence type="ECO:0000313" key="4">
    <source>
        <dbReference type="Proteomes" id="UP000641152"/>
    </source>
</evidence>
<feature type="compositionally biased region" description="Basic and acidic residues" evidence="1">
    <location>
        <begin position="55"/>
        <end position="68"/>
    </location>
</feature>
<proteinExistence type="predicted"/>
<dbReference type="Proteomes" id="UP000641152">
    <property type="component" value="Unassembled WGS sequence"/>
</dbReference>
<comment type="caution">
    <text evidence="3">The sequence shown here is derived from an EMBL/GenBank/DDBJ whole genome shotgun (WGS) entry which is preliminary data.</text>
</comment>
<feature type="compositionally biased region" description="Polar residues" evidence="1">
    <location>
        <begin position="74"/>
        <end position="87"/>
    </location>
</feature>
<sequence length="118" mass="12915">MPLYEYQCHDCGPFTAIRKMSESASPALCAQCGAVSERVISAPHFALLGKLQRQAHETNERSAHEPKSVRRSSCGCSGTHTCKPNNEQAKAAKKADQGQANGFQMQTKKTARPWMLGH</sequence>
<feature type="domain" description="Putative regulatory protein FmdB zinc ribbon" evidence="2">
    <location>
        <begin position="1"/>
        <end position="41"/>
    </location>
</feature>
<evidence type="ECO:0000259" key="2">
    <source>
        <dbReference type="SMART" id="SM00834"/>
    </source>
</evidence>
<dbReference type="RefSeq" id="WP_192394246.1">
    <property type="nucleotide sequence ID" value="NZ_CAJHIU010000002.1"/>
</dbReference>
<protein>
    <submittedName>
        <fullName evidence="3">Zinc ribbon domain-containing protein</fullName>
    </submittedName>
</protein>